<comment type="caution">
    <text evidence="2">The sequence shown here is derived from an EMBL/GenBank/DDBJ whole genome shotgun (WGS) entry which is preliminary data.</text>
</comment>
<dbReference type="Proteomes" id="UP001521222">
    <property type="component" value="Unassembled WGS sequence"/>
</dbReference>
<keyword evidence="3" id="KW-1185">Reference proteome</keyword>
<evidence type="ECO:0000256" key="1">
    <source>
        <dbReference type="SAM" id="MobiDB-lite"/>
    </source>
</evidence>
<evidence type="ECO:0000313" key="3">
    <source>
        <dbReference type="Proteomes" id="UP001521222"/>
    </source>
</evidence>
<reference evidence="2 3" key="1">
    <citation type="submission" date="2024-02" db="EMBL/GenBank/DDBJ databases">
        <title>De novo assembly and annotation of 12 fungi associated with fruit tree decline syndrome in Ontario, Canada.</title>
        <authorList>
            <person name="Sulman M."/>
            <person name="Ellouze W."/>
            <person name="Ilyukhin E."/>
        </authorList>
    </citation>
    <scope>NUCLEOTIDE SEQUENCE [LARGE SCALE GENOMIC DNA]</scope>
    <source>
        <strain evidence="2 3">M97-236</strain>
    </source>
</reference>
<dbReference type="EMBL" id="JAKIXB020000043">
    <property type="protein sequence ID" value="KAL1593042.1"/>
    <property type="molecule type" value="Genomic_DNA"/>
</dbReference>
<name>A0ABR3QLL3_9PLEO</name>
<protein>
    <submittedName>
        <fullName evidence="2">Uncharacterized protein</fullName>
    </submittedName>
</protein>
<evidence type="ECO:0000313" key="2">
    <source>
        <dbReference type="EMBL" id="KAL1593042.1"/>
    </source>
</evidence>
<gene>
    <name evidence="2" type="ORF">SLS59_009512</name>
</gene>
<sequence length="428" mass="49050">MPTSKGQKRTADFSPTTATQLPSSPAPSPDSAPQIIRRHRHRRRNIAATVWGVEQPPPLTTPSAPLPRTAFRSFSNPRGPFNIYKSLLRHPNLFFQLLIRLPYRTIIALYAIDKEFHYRLNKYSVSLIHDYARYYAPVASHVFAWVLFPELCISDPMLRPMDGREWLARDVPGFRWVGMVLWRQNVVRGILTSMAVEGHRVPKGSFEVLCKFWCIMESKSEALRKAFLQDRNIWRDEEILVFQLFLMKLDMRFSDPVLGNGVGELSHLLLTQKGLGMLYRVLTGQMKIDYDKATDIVVRTYLSEDLDTDTHTWLDDEIENGVPEEEWGILSQEGWHMDGKTMDSAVDMVIMEGIRRGLDVQKYYMEFVIYGFVDGGGSNIPVPRQLRQQKSKGVVEVGWPSEKARREALQKLSGAAGLSRVDEMEADM</sequence>
<feature type="region of interest" description="Disordered" evidence="1">
    <location>
        <begin position="1"/>
        <end position="33"/>
    </location>
</feature>
<proteinExistence type="predicted"/>
<organism evidence="2 3">
    <name type="scientific">Nothophoma quercina</name>
    <dbReference type="NCBI Taxonomy" id="749835"/>
    <lineage>
        <taxon>Eukaryota</taxon>
        <taxon>Fungi</taxon>
        <taxon>Dikarya</taxon>
        <taxon>Ascomycota</taxon>
        <taxon>Pezizomycotina</taxon>
        <taxon>Dothideomycetes</taxon>
        <taxon>Pleosporomycetidae</taxon>
        <taxon>Pleosporales</taxon>
        <taxon>Pleosporineae</taxon>
        <taxon>Didymellaceae</taxon>
        <taxon>Nothophoma</taxon>
    </lineage>
</organism>
<accession>A0ABR3QLL3</accession>